<dbReference type="PANTHER" id="PTHR43400">
    <property type="entry name" value="FUMARATE REDUCTASE"/>
    <property type="match status" value="1"/>
</dbReference>
<feature type="chain" id="PRO_5022264498" evidence="5">
    <location>
        <begin position="25"/>
        <end position="479"/>
    </location>
</feature>
<evidence type="ECO:0000313" key="8">
    <source>
        <dbReference type="Proteomes" id="UP000233293"/>
    </source>
</evidence>
<keyword evidence="4 5" id="KW-0560">Oxidoreductase</keyword>
<dbReference type="EMBL" id="PIUM01000030">
    <property type="protein sequence ID" value="PKU22559.1"/>
    <property type="molecule type" value="Genomic_DNA"/>
</dbReference>
<sequence length="479" mass="50623">MFGKYRLRAGLAALCLVSGGSAFAGQDAPERVISSDVLVIGAGGAGLNAAVTAAMANAKVIVLEKQPTVGGATIISGGSMNFPDPLRQEKMGIKDSPDLMYQQVLAAGDYRNDPALVRTLVDNAPDLMGWYESLGVKWADRVFEPFGGLFPRGHNTGAAAAGRDYVRVLYNAAKAHNVDIHMNTRAVDLIRDGASGPVTGVKAVDEDGAITFRAKAVVIATGGFAGNVKMRMKYDPRLNESFRTTANPAGTGPAFNTGDGITMAQKIGGDVVGMDYIQLIPFTGGRVTDYVGADIWLNSDGKRFVNEGGRRDVITEAIMRQKGQMCWVITDEQSVKGATTEGKIRSGVVFKLNSLKEVAEKIGVDAKALQATLDAYNKMAAQKKDPEFGRTTFTQLINKPPYYVGVERESVHFTQGGLHINSQTQVLDFDGNAIPGLFAAGETTGGIHGTNRAGGNSLTAISVFGRIAGKNAAALAQAQ</sequence>
<dbReference type="InterPro" id="IPR036188">
    <property type="entry name" value="FAD/NAD-bd_sf"/>
</dbReference>
<reference evidence="8" key="1">
    <citation type="submission" date="2017-12" db="EMBL/GenBank/DDBJ databases">
        <title>Draft genome sequence of Telmatospirillum siberiense 26-4b1T, an acidotolerant peatland alphaproteobacterium potentially involved in sulfur cycling.</title>
        <authorList>
            <person name="Hausmann B."/>
            <person name="Pjevac P."/>
            <person name="Schreck K."/>
            <person name="Herbold C.W."/>
            <person name="Daims H."/>
            <person name="Wagner M."/>
            <person name="Pester M."/>
            <person name="Loy A."/>
        </authorList>
    </citation>
    <scope>NUCLEOTIDE SEQUENCE [LARGE SCALE GENOMIC DNA]</scope>
    <source>
        <strain evidence="8">26-4b1</strain>
    </source>
</reference>
<keyword evidence="2 5" id="KW-0285">Flavoprotein</keyword>
<feature type="signal peptide" evidence="5">
    <location>
        <begin position="1"/>
        <end position="24"/>
    </location>
</feature>
<dbReference type="RefSeq" id="WP_101252630.1">
    <property type="nucleotide sequence ID" value="NZ_PIUM01000030.1"/>
</dbReference>
<dbReference type="AlphaFoldDB" id="A0A2N3PQ78"/>
<evidence type="ECO:0000256" key="4">
    <source>
        <dbReference type="ARBA" id="ARBA00023002"/>
    </source>
</evidence>
<comment type="caution">
    <text evidence="7">The sequence shown here is derived from an EMBL/GenBank/DDBJ whole genome shotgun (WGS) entry which is preliminary data.</text>
</comment>
<dbReference type="Proteomes" id="UP000233293">
    <property type="component" value="Unassembled WGS sequence"/>
</dbReference>
<evidence type="ECO:0000259" key="6">
    <source>
        <dbReference type="Pfam" id="PF00890"/>
    </source>
</evidence>
<proteinExistence type="inferred from homology"/>
<comment type="similarity">
    <text evidence="5">Belongs to the FAD-dependent oxidoreductase 2 family. FRD/SDH subfamily.</text>
</comment>
<feature type="domain" description="FAD-dependent oxidoreductase 2 FAD-binding" evidence="6">
    <location>
        <begin position="36"/>
        <end position="458"/>
    </location>
</feature>
<dbReference type="InterPro" id="IPR003953">
    <property type="entry name" value="FAD-dep_OxRdtase_2_FAD-bd"/>
</dbReference>
<dbReference type="PANTHER" id="PTHR43400:SF7">
    <property type="entry name" value="FAD-DEPENDENT OXIDOREDUCTASE 2 FAD BINDING DOMAIN-CONTAINING PROTEIN"/>
    <property type="match status" value="1"/>
</dbReference>
<keyword evidence="5" id="KW-0732">Signal</keyword>
<keyword evidence="3 5" id="KW-0274">FAD</keyword>
<dbReference type="NCBIfam" id="TIGR01813">
    <property type="entry name" value="flavo_cyto_c"/>
    <property type="match status" value="1"/>
</dbReference>
<gene>
    <name evidence="7" type="ORF">CWS72_21135</name>
</gene>
<evidence type="ECO:0000256" key="2">
    <source>
        <dbReference type="ARBA" id="ARBA00022630"/>
    </source>
</evidence>
<organism evidence="7 8">
    <name type="scientific">Telmatospirillum siberiense</name>
    <dbReference type="NCBI Taxonomy" id="382514"/>
    <lineage>
        <taxon>Bacteria</taxon>
        <taxon>Pseudomonadati</taxon>
        <taxon>Pseudomonadota</taxon>
        <taxon>Alphaproteobacteria</taxon>
        <taxon>Rhodospirillales</taxon>
        <taxon>Rhodospirillaceae</taxon>
        <taxon>Telmatospirillum</taxon>
    </lineage>
</organism>
<evidence type="ECO:0000256" key="5">
    <source>
        <dbReference type="RuleBase" id="RU366062"/>
    </source>
</evidence>
<name>A0A2N3PQ78_9PROT</name>
<dbReference type="SUPFAM" id="SSF56425">
    <property type="entry name" value="Succinate dehydrogenase/fumarate reductase flavoprotein, catalytic domain"/>
    <property type="match status" value="1"/>
</dbReference>
<dbReference type="InterPro" id="IPR010960">
    <property type="entry name" value="Flavocytochrome_c"/>
</dbReference>
<dbReference type="PRINTS" id="PR00368">
    <property type="entry name" value="FADPNR"/>
</dbReference>
<keyword evidence="8" id="KW-1185">Reference proteome</keyword>
<dbReference type="SUPFAM" id="SSF51905">
    <property type="entry name" value="FAD/NAD(P)-binding domain"/>
    <property type="match status" value="1"/>
</dbReference>
<dbReference type="InterPro" id="IPR050315">
    <property type="entry name" value="FAD-oxidoreductase_2"/>
</dbReference>
<evidence type="ECO:0000313" key="7">
    <source>
        <dbReference type="EMBL" id="PKU22559.1"/>
    </source>
</evidence>
<evidence type="ECO:0000256" key="3">
    <source>
        <dbReference type="ARBA" id="ARBA00022827"/>
    </source>
</evidence>
<protein>
    <submittedName>
        <fullName evidence="7">Flavocytochrome c</fullName>
    </submittedName>
</protein>
<dbReference type="GO" id="GO:0016491">
    <property type="term" value="F:oxidoreductase activity"/>
    <property type="evidence" value="ECO:0007669"/>
    <property type="project" value="UniProtKB-KW"/>
</dbReference>
<dbReference type="GO" id="GO:0010181">
    <property type="term" value="F:FMN binding"/>
    <property type="evidence" value="ECO:0007669"/>
    <property type="project" value="InterPro"/>
</dbReference>
<dbReference type="Pfam" id="PF00890">
    <property type="entry name" value="FAD_binding_2"/>
    <property type="match status" value="1"/>
</dbReference>
<evidence type="ECO:0000256" key="1">
    <source>
        <dbReference type="ARBA" id="ARBA00001974"/>
    </source>
</evidence>
<comment type="cofactor">
    <cofactor evidence="1">
        <name>FAD</name>
        <dbReference type="ChEBI" id="CHEBI:57692"/>
    </cofactor>
</comment>
<dbReference type="Gene3D" id="3.50.50.60">
    <property type="entry name" value="FAD/NAD(P)-binding domain"/>
    <property type="match status" value="1"/>
</dbReference>
<dbReference type="InterPro" id="IPR027477">
    <property type="entry name" value="Succ_DH/fumarate_Rdtase_cat_sf"/>
</dbReference>
<accession>A0A2N3PQ78</accession>
<dbReference type="OrthoDB" id="3178130at2"/>
<dbReference type="Gene3D" id="3.90.700.10">
    <property type="entry name" value="Succinate dehydrogenase/fumarate reductase flavoprotein, catalytic domain"/>
    <property type="match status" value="1"/>
</dbReference>